<accession>A0A1G6EJT5</accession>
<proteinExistence type="predicted"/>
<evidence type="ECO:0000313" key="1">
    <source>
        <dbReference type="EMBL" id="SDB57634.1"/>
    </source>
</evidence>
<reference evidence="1 2" key="1">
    <citation type="submission" date="2016-10" db="EMBL/GenBank/DDBJ databases">
        <authorList>
            <person name="de Groot N.N."/>
        </authorList>
    </citation>
    <scope>NUCLEOTIDE SEQUENCE [LARGE SCALE GENOMIC DNA]</scope>
    <source>
        <strain evidence="1 2">ATCC 35022</strain>
    </source>
</reference>
<evidence type="ECO:0000313" key="2">
    <source>
        <dbReference type="Proteomes" id="UP000199071"/>
    </source>
</evidence>
<dbReference type="STRING" id="665467.SAMN02982931_04593"/>
<keyword evidence="2" id="KW-1185">Reference proteome</keyword>
<dbReference type="AlphaFoldDB" id="A0A1G6EJT5"/>
<organism evidence="1 2">
    <name type="scientific">Bauldia litoralis</name>
    <dbReference type="NCBI Taxonomy" id="665467"/>
    <lineage>
        <taxon>Bacteria</taxon>
        <taxon>Pseudomonadati</taxon>
        <taxon>Pseudomonadota</taxon>
        <taxon>Alphaproteobacteria</taxon>
        <taxon>Hyphomicrobiales</taxon>
        <taxon>Kaistiaceae</taxon>
        <taxon>Bauldia</taxon>
    </lineage>
</organism>
<dbReference type="EMBL" id="FMXQ01000013">
    <property type="protein sequence ID" value="SDB57634.1"/>
    <property type="molecule type" value="Genomic_DNA"/>
</dbReference>
<evidence type="ECO:0008006" key="3">
    <source>
        <dbReference type="Google" id="ProtNLM"/>
    </source>
</evidence>
<protein>
    <recommendedName>
        <fullName evidence="3">Homeodomain-like domain-containing protein</fullName>
    </recommendedName>
</protein>
<name>A0A1G6EJT5_9HYPH</name>
<gene>
    <name evidence="1" type="ORF">SAMN02982931_04593</name>
</gene>
<sequence length="59" mass="6081">MRKTSGPKTHVAIDAAASLPQGKLNAIRAAVKAGVKPNVIARQFGVSLAAIKKALEGMK</sequence>
<dbReference type="Proteomes" id="UP000199071">
    <property type="component" value="Unassembled WGS sequence"/>
</dbReference>